<dbReference type="Proteomes" id="UP001273166">
    <property type="component" value="Unassembled WGS sequence"/>
</dbReference>
<reference evidence="2" key="2">
    <citation type="submission" date="2023-06" db="EMBL/GenBank/DDBJ databases">
        <authorList>
            <consortium name="Lawrence Berkeley National Laboratory"/>
            <person name="Mondo S.J."/>
            <person name="Hensen N."/>
            <person name="Bonometti L."/>
            <person name="Westerberg I."/>
            <person name="Brannstrom I.O."/>
            <person name="Guillou S."/>
            <person name="Cros-Aarteil S."/>
            <person name="Calhoun S."/>
            <person name="Haridas S."/>
            <person name="Kuo A."/>
            <person name="Pangilinan J."/>
            <person name="Riley R."/>
            <person name="Labutti K."/>
            <person name="Andreopoulos B."/>
            <person name="Lipzen A."/>
            <person name="Chen C."/>
            <person name="Yanf M."/>
            <person name="Daum C."/>
            <person name="Ng V."/>
            <person name="Clum A."/>
            <person name="Steindorff A."/>
            <person name="Ohm R."/>
            <person name="Martin F."/>
            <person name="Silar P."/>
            <person name="Natvig D."/>
            <person name="Lalanne C."/>
            <person name="Gautier V."/>
            <person name="Ament-Velasquez S.L."/>
            <person name="Kruys A."/>
            <person name="Hutchinson M.I."/>
            <person name="Powell A.J."/>
            <person name="Barry K."/>
            <person name="Miller A.N."/>
            <person name="Grigoriev I.V."/>
            <person name="Debuchy R."/>
            <person name="Gladieux P."/>
            <person name="Thoren M.H."/>
            <person name="Johannesson H."/>
        </authorList>
    </citation>
    <scope>NUCLEOTIDE SEQUENCE</scope>
    <source>
        <strain evidence="2">CBS 333.67</strain>
    </source>
</reference>
<name>A0AAJ0H3E9_9PEZI</name>
<evidence type="ECO:0000256" key="1">
    <source>
        <dbReference type="SAM" id="MobiDB-lite"/>
    </source>
</evidence>
<keyword evidence="3" id="KW-1185">Reference proteome</keyword>
<dbReference type="RefSeq" id="XP_062726873.1">
    <property type="nucleotide sequence ID" value="XM_062870194.1"/>
</dbReference>
<feature type="compositionally biased region" description="Pro residues" evidence="1">
    <location>
        <begin position="10"/>
        <end position="21"/>
    </location>
</feature>
<comment type="caution">
    <text evidence="2">The sequence shown here is derived from an EMBL/GenBank/DDBJ whole genome shotgun (WGS) entry which is preliminary data.</text>
</comment>
<evidence type="ECO:0000313" key="3">
    <source>
        <dbReference type="Proteomes" id="UP001273166"/>
    </source>
</evidence>
<organism evidence="2 3">
    <name type="scientific">Chaetomium strumarium</name>
    <dbReference type="NCBI Taxonomy" id="1170767"/>
    <lineage>
        <taxon>Eukaryota</taxon>
        <taxon>Fungi</taxon>
        <taxon>Dikarya</taxon>
        <taxon>Ascomycota</taxon>
        <taxon>Pezizomycotina</taxon>
        <taxon>Sordariomycetes</taxon>
        <taxon>Sordariomycetidae</taxon>
        <taxon>Sordariales</taxon>
        <taxon>Chaetomiaceae</taxon>
        <taxon>Chaetomium</taxon>
    </lineage>
</organism>
<proteinExistence type="predicted"/>
<accession>A0AAJ0H3E9</accession>
<dbReference type="GeneID" id="87889023"/>
<dbReference type="AlphaFoldDB" id="A0AAJ0H3E9"/>
<protein>
    <submittedName>
        <fullName evidence="2">Uncharacterized protein</fullName>
    </submittedName>
</protein>
<feature type="region of interest" description="Disordered" evidence="1">
    <location>
        <begin position="1"/>
        <end position="29"/>
    </location>
</feature>
<gene>
    <name evidence="2" type="ORF">B0T15DRAFT_548299</name>
</gene>
<sequence length="301" mass="34331">MPRRKRSRKPPPFPALPPEKLQPPGGGPERFESEFTHEELLWLYRTKLEQNHRYQCCWLQIERSYGPSMDKVEPHLGQMGQYGLDDRWYQSVPMYFLGTLRHRWYVVRILIEKYIYKRWFRPYRSAIELGQYLMFISPKGVSSPDSPPSRSVVEYLLAMNKAVCANAEKYAQEALRSELGSGEQIAESTPSRSTRMLNPLVKVIIMIVYPDTIGSLPVYLVRTGVEEGLSAPISFDSISDKVEPQEAEGVVKTNLETAIDFVMALDAREEASFGPQPDLLGIAARHYRDEGADKLTTLPSS</sequence>
<evidence type="ECO:0000313" key="2">
    <source>
        <dbReference type="EMBL" id="KAK3311093.1"/>
    </source>
</evidence>
<reference evidence="2" key="1">
    <citation type="journal article" date="2023" name="Mol. Phylogenet. Evol.">
        <title>Genome-scale phylogeny and comparative genomics of the fungal order Sordariales.</title>
        <authorList>
            <person name="Hensen N."/>
            <person name="Bonometti L."/>
            <person name="Westerberg I."/>
            <person name="Brannstrom I.O."/>
            <person name="Guillou S."/>
            <person name="Cros-Aarteil S."/>
            <person name="Calhoun S."/>
            <person name="Haridas S."/>
            <person name="Kuo A."/>
            <person name="Mondo S."/>
            <person name="Pangilinan J."/>
            <person name="Riley R."/>
            <person name="LaButti K."/>
            <person name="Andreopoulos B."/>
            <person name="Lipzen A."/>
            <person name="Chen C."/>
            <person name="Yan M."/>
            <person name="Daum C."/>
            <person name="Ng V."/>
            <person name="Clum A."/>
            <person name="Steindorff A."/>
            <person name="Ohm R.A."/>
            <person name="Martin F."/>
            <person name="Silar P."/>
            <person name="Natvig D.O."/>
            <person name="Lalanne C."/>
            <person name="Gautier V."/>
            <person name="Ament-Velasquez S.L."/>
            <person name="Kruys A."/>
            <person name="Hutchinson M.I."/>
            <person name="Powell A.J."/>
            <person name="Barry K."/>
            <person name="Miller A.N."/>
            <person name="Grigoriev I.V."/>
            <person name="Debuchy R."/>
            <person name="Gladieux P."/>
            <person name="Hiltunen Thoren M."/>
            <person name="Johannesson H."/>
        </authorList>
    </citation>
    <scope>NUCLEOTIDE SEQUENCE</scope>
    <source>
        <strain evidence="2">CBS 333.67</strain>
    </source>
</reference>
<dbReference type="EMBL" id="JAUDZG010000001">
    <property type="protein sequence ID" value="KAK3311093.1"/>
    <property type="molecule type" value="Genomic_DNA"/>
</dbReference>